<accession>A0A561XI48</accession>
<dbReference type="EMBL" id="VJWE01000015">
    <property type="protein sequence ID" value="TWG35788.1"/>
    <property type="molecule type" value="Genomic_DNA"/>
</dbReference>
<gene>
    <name evidence="1" type="ORF">ATF69_3354</name>
</gene>
<proteinExistence type="predicted"/>
<comment type="caution">
    <text evidence="1">The sequence shown here is derived from an EMBL/GenBank/DDBJ whole genome shotgun (WGS) entry which is preliminary data.</text>
</comment>
<dbReference type="Proteomes" id="UP000321485">
    <property type="component" value="Unassembled WGS sequence"/>
</dbReference>
<organism evidence="1 2">
    <name type="scientific">Acidovorax delafieldii</name>
    <name type="common">Pseudomonas delafieldii</name>
    <dbReference type="NCBI Taxonomy" id="47920"/>
    <lineage>
        <taxon>Bacteria</taxon>
        <taxon>Pseudomonadati</taxon>
        <taxon>Pseudomonadota</taxon>
        <taxon>Betaproteobacteria</taxon>
        <taxon>Burkholderiales</taxon>
        <taxon>Comamonadaceae</taxon>
        <taxon>Acidovorax</taxon>
    </lineage>
</organism>
<reference evidence="1 2" key="1">
    <citation type="journal article" date="2015" name="Stand. Genomic Sci.">
        <title>Genomic Encyclopedia of Bacterial and Archaeal Type Strains, Phase III: the genomes of soil and plant-associated and newly described type strains.</title>
        <authorList>
            <person name="Whitman W.B."/>
            <person name="Woyke T."/>
            <person name="Klenk H.P."/>
            <person name="Zhou Y."/>
            <person name="Lilburn T.G."/>
            <person name="Beck B.J."/>
            <person name="De Vos P."/>
            <person name="Vandamme P."/>
            <person name="Eisen J.A."/>
            <person name="Garrity G."/>
            <person name="Hugenholtz P."/>
            <person name="Kyrpides N.C."/>
        </authorList>
    </citation>
    <scope>NUCLEOTIDE SEQUENCE [LARGE SCALE GENOMIC DNA]</scope>
    <source>
        <strain evidence="1 2">DSM 64</strain>
    </source>
</reference>
<dbReference type="AlphaFoldDB" id="A0A561XI48"/>
<protein>
    <submittedName>
        <fullName evidence="1">Uncharacterized protein</fullName>
    </submittedName>
</protein>
<name>A0A561XI48_ACIDE</name>
<evidence type="ECO:0000313" key="2">
    <source>
        <dbReference type="Proteomes" id="UP000321485"/>
    </source>
</evidence>
<evidence type="ECO:0000313" key="1">
    <source>
        <dbReference type="EMBL" id="TWG35788.1"/>
    </source>
</evidence>
<dbReference type="GeneID" id="51112404"/>
<dbReference type="RefSeq" id="WP_146871671.1">
    <property type="nucleotide sequence ID" value="NZ_VJWE01000015.1"/>
</dbReference>
<sequence>MSTAKNSPQSAIVFLKKYVVLLLISSLVLVVAAVYAATQIYTKKDNSSEYVYQDKSGTKVVLRAAQCGYSVEILKSMSEQFGKTRDQVKAMTLYGDGWEKEGCWLKLDKTNEVAVSTEPGKVDTVLEFSEFTKAGIPQSSSAIAEESKSTGKIFSQVFSGSIDPANQDAFAYIPKLPEMDLGASYTFLHRTSCAEINFKLAKKLQQNGHNPSNWRAGTVELGGMLQGRWERMSSDPLCYLPEPSKKQILVLIGSDLNAFPYKELSTEPFKAATSN</sequence>